<feature type="compositionally biased region" description="Acidic residues" evidence="9">
    <location>
        <begin position="825"/>
        <end position="836"/>
    </location>
</feature>
<feature type="compositionally biased region" description="Basic and acidic residues" evidence="9">
    <location>
        <begin position="843"/>
        <end position="858"/>
    </location>
</feature>
<dbReference type="InterPro" id="IPR013087">
    <property type="entry name" value="Znf_C2H2_type"/>
</dbReference>
<evidence type="ECO:0000256" key="3">
    <source>
        <dbReference type="ARBA" id="ARBA00022737"/>
    </source>
</evidence>
<organism evidence="11">
    <name type="scientific">Musca domestica</name>
    <name type="common">House fly</name>
    <dbReference type="NCBI Taxonomy" id="7370"/>
    <lineage>
        <taxon>Eukaryota</taxon>
        <taxon>Metazoa</taxon>
        <taxon>Ecdysozoa</taxon>
        <taxon>Arthropoda</taxon>
        <taxon>Hexapoda</taxon>
        <taxon>Insecta</taxon>
        <taxon>Pterygota</taxon>
        <taxon>Neoptera</taxon>
        <taxon>Endopterygota</taxon>
        <taxon>Diptera</taxon>
        <taxon>Brachycera</taxon>
        <taxon>Muscomorpha</taxon>
        <taxon>Muscoidea</taxon>
        <taxon>Muscidae</taxon>
        <taxon>Musca</taxon>
    </lineage>
</organism>
<dbReference type="AlphaFoldDB" id="A0A1I8MM40"/>
<feature type="domain" description="C2H2-type" evidence="10">
    <location>
        <begin position="212"/>
        <end position="240"/>
    </location>
</feature>
<dbReference type="SMART" id="SM00355">
    <property type="entry name" value="ZnF_C2H2"/>
    <property type="match status" value="12"/>
</dbReference>
<feature type="domain" description="C2H2-type" evidence="10">
    <location>
        <begin position="270"/>
        <end position="299"/>
    </location>
</feature>
<evidence type="ECO:0000256" key="2">
    <source>
        <dbReference type="ARBA" id="ARBA00022723"/>
    </source>
</evidence>
<evidence type="ECO:0000313" key="11">
    <source>
        <dbReference type="EnsemblMetazoa" id="MDOA006380-PA"/>
    </source>
</evidence>
<dbReference type="RefSeq" id="XP_019892465.2">
    <property type="nucleotide sequence ID" value="XM_020036906.2"/>
</dbReference>
<dbReference type="InterPro" id="IPR036236">
    <property type="entry name" value="Znf_C2H2_sf"/>
</dbReference>
<dbReference type="Gene3D" id="3.30.160.60">
    <property type="entry name" value="Classic Zinc Finger"/>
    <property type="match status" value="7"/>
</dbReference>
<reference evidence="11" key="1">
    <citation type="submission" date="2020-05" db="UniProtKB">
        <authorList>
            <consortium name="EnsemblMetazoa"/>
        </authorList>
    </citation>
    <scope>IDENTIFICATION</scope>
    <source>
        <strain evidence="11">Aabys</strain>
    </source>
</reference>
<dbReference type="SUPFAM" id="SSF57667">
    <property type="entry name" value="beta-beta-alpha zinc fingers"/>
    <property type="match status" value="4"/>
</dbReference>
<dbReference type="PANTHER" id="PTHR16515">
    <property type="entry name" value="PR DOMAIN ZINC FINGER PROTEIN"/>
    <property type="match status" value="1"/>
</dbReference>
<evidence type="ECO:0000256" key="9">
    <source>
        <dbReference type="SAM" id="MobiDB-lite"/>
    </source>
</evidence>
<dbReference type="GO" id="GO:0040029">
    <property type="term" value="P:epigenetic regulation of gene expression"/>
    <property type="evidence" value="ECO:0007669"/>
    <property type="project" value="UniProtKB-ARBA"/>
</dbReference>
<feature type="region of interest" description="Disordered" evidence="9">
    <location>
        <begin position="824"/>
        <end position="858"/>
    </location>
</feature>
<feature type="domain" description="C2H2-type" evidence="10">
    <location>
        <begin position="419"/>
        <end position="446"/>
    </location>
</feature>
<dbReference type="Pfam" id="PF13912">
    <property type="entry name" value="zf-C2H2_6"/>
    <property type="match status" value="3"/>
</dbReference>
<feature type="domain" description="C2H2-type" evidence="10">
    <location>
        <begin position="241"/>
        <end position="268"/>
    </location>
</feature>
<keyword evidence="6" id="KW-0539">Nucleus</keyword>
<sequence>MSASAKEVVLKIEKNDDSNIMPPPKNEGIKILNDKQIKPPVPAPPVKSVAMSPPKQIRLSIAQSKTPPTALKQKKMDHYLMNLVKGEKDAEGGEDNETIDFVLTENVEAGTTGHSGEILEELQLSDDEEMETASRTQEIVEHVCGKCFKTFRRLKGLKKHLDYCRFDSGYEQRKEEMLKNLEKIEKDAVIMENKDVCFCCGESYDTYHLGHISCPDCPKSFKTQMSYERHIFITHSEFNDYPCSICNAKLRSANLLKLHEEQHSNRGKPFACKTCGKDFTRSYHLSRHKKFSSCTANESDTMHCKVCNRAFYRLDNLRSHLKQHLGTQVTKKSEYMCPTCKKCFYSLSTLNIHARTHTGERPFDCDLCEKKFPSLVALKKHRRYHTGEKPYTCSVCKQSFAVKEVLNRHMKRHTGERPHVCTECGKSFIQGTQLRTHLKTHLRPYECTECPEKFKTEKQLAKHAKEHDTEGRKRGRSKMFKKCTICKKGFKTELEYNKHMEEGIHITPVQKRKLKNRTDCAVCKENFDCVQSLQFHILKVHQEDPETFVNEDPFGDRSGIIHEEHEDDEEQYEEPISIPAPKIIKIEDAQGPRIEFVTTNSEGKILNSSIEGLSNQRIVQSPTKTAGGQTNKVQILEEFIFNDGPSTSSGVAGETIILSNEAFTVIPLESNGGVIEPVTTNTIAAKTYRTPEAKKDRKSLAESLAAAIADDDNLTHFSTDDEELNEEDLKLKDNVGKLLDMLVDSTTLKKFGWPDASEETVLCKVIENCGHDLSKDQFNYHELEFASRMREYVKLLFTVVIHNDSIKELLNNYPIDEVIEYVLGNEDDDDEEDEETTATPTPIKEEKDDKAKTIKREK</sequence>
<dbReference type="eggNOG" id="KOG1721">
    <property type="taxonomic scope" value="Eukaryota"/>
</dbReference>
<feature type="coiled-coil region" evidence="8">
    <location>
        <begin position="167"/>
        <end position="194"/>
    </location>
</feature>
<dbReference type="GO" id="GO:0008270">
    <property type="term" value="F:zinc ion binding"/>
    <property type="evidence" value="ECO:0007669"/>
    <property type="project" value="UniProtKB-KW"/>
</dbReference>
<keyword evidence="5" id="KW-0862">Zinc</keyword>
<dbReference type="STRING" id="7370.A0A1I8MM40"/>
<dbReference type="GO" id="GO:0003682">
    <property type="term" value="F:chromatin binding"/>
    <property type="evidence" value="ECO:0007669"/>
    <property type="project" value="UniProtKB-ARBA"/>
</dbReference>
<dbReference type="FunFam" id="3.30.160.60:FF:000100">
    <property type="entry name" value="Zinc finger 45-like"/>
    <property type="match status" value="1"/>
</dbReference>
<keyword evidence="8" id="KW-0175">Coiled coil</keyword>
<gene>
    <name evidence="11" type="primary">101901422</name>
</gene>
<dbReference type="VEuPathDB" id="VectorBase:MDOMA2_018808"/>
<dbReference type="PROSITE" id="PS50157">
    <property type="entry name" value="ZINC_FINGER_C2H2_2"/>
    <property type="match status" value="9"/>
</dbReference>
<keyword evidence="3" id="KW-0677">Repeat</keyword>
<feature type="domain" description="C2H2-type" evidence="10">
    <location>
        <begin position="363"/>
        <end position="390"/>
    </location>
</feature>
<proteinExistence type="predicted"/>
<dbReference type="GO" id="GO:0043565">
    <property type="term" value="F:sequence-specific DNA binding"/>
    <property type="evidence" value="ECO:0007669"/>
    <property type="project" value="UniProtKB-ARBA"/>
</dbReference>
<evidence type="ECO:0000256" key="4">
    <source>
        <dbReference type="ARBA" id="ARBA00022771"/>
    </source>
</evidence>
<feature type="domain" description="C2H2-type" evidence="10">
    <location>
        <begin position="445"/>
        <end position="472"/>
    </location>
</feature>
<evidence type="ECO:0000256" key="6">
    <source>
        <dbReference type="ARBA" id="ARBA00023242"/>
    </source>
</evidence>
<dbReference type="InterPro" id="IPR050331">
    <property type="entry name" value="Zinc_finger"/>
</dbReference>
<evidence type="ECO:0000256" key="1">
    <source>
        <dbReference type="ARBA" id="ARBA00004123"/>
    </source>
</evidence>
<dbReference type="PANTHER" id="PTHR16515:SF66">
    <property type="entry name" value="C2H2-TYPE DOMAIN-CONTAINING PROTEIN"/>
    <property type="match status" value="1"/>
</dbReference>
<dbReference type="EnsemblMetazoa" id="MDOA006380-RA">
    <property type="protein sequence ID" value="MDOA006380-PA"/>
    <property type="gene ID" value="MDOA006380"/>
</dbReference>
<evidence type="ECO:0000256" key="5">
    <source>
        <dbReference type="ARBA" id="ARBA00022833"/>
    </source>
</evidence>
<dbReference type="KEGG" id="mde:101901422"/>
<feature type="domain" description="C2H2-type" evidence="10">
    <location>
        <begin position="302"/>
        <end position="329"/>
    </location>
</feature>
<feature type="domain" description="C2H2-type" evidence="10">
    <location>
        <begin position="391"/>
        <end position="418"/>
    </location>
</feature>
<evidence type="ECO:0000256" key="7">
    <source>
        <dbReference type="PROSITE-ProRule" id="PRU00042"/>
    </source>
</evidence>
<dbReference type="FunFam" id="3.30.160.60:FF:000690">
    <property type="entry name" value="Zinc finger protein 354C"/>
    <property type="match status" value="1"/>
</dbReference>
<dbReference type="Pfam" id="PF00096">
    <property type="entry name" value="zf-C2H2"/>
    <property type="match status" value="5"/>
</dbReference>
<feature type="domain" description="C2H2-type" evidence="10">
    <location>
        <begin position="335"/>
        <end position="362"/>
    </location>
</feature>
<comment type="subcellular location">
    <subcellularLocation>
        <location evidence="1">Nucleus</location>
    </subcellularLocation>
</comment>
<dbReference type="FunFam" id="3.30.160.60:FF:000358">
    <property type="entry name" value="zinc finger protein 24"/>
    <property type="match status" value="1"/>
</dbReference>
<keyword evidence="2" id="KW-0479">Metal-binding</keyword>
<dbReference type="OrthoDB" id="654211at2759"/>
<dbReference type="PROSITE" id="PS00028">
    <property type="entry name" value="ZINC_FINGER_C2H2_1"/>
    <property type="match status" value="9"/>
</dbReference>
<dbReference type="EnsemblMetazoa" id="MDOA006380-RB">
    <property type="protein sequence ID" value="MDOA006380-PB"/>
    <property type="gene ID" value="MDOA006380"/>
</dbReference>
<dbReference type="FunFam" id="3.30.160.60:FF:002689">
    <property type="entry name" value="Protein suppressor of hairy wing"/>
    <property type="match status" value="1"/>
</dbReference>
<evidence type="ECO:0000259" key="10">
    <source>
        <dbReference type="PROSITE" id="PS50157"/>
    </source>
</evidence>
<evidence type="ECO:0000256" key="8">
    <source>
        <dbReference type="SAM" id="Coils"/>
    </source>
</evidence>
<keyword evidence="4 7" id="KW-0863">Zinc-finger</keyword>
<dbReference type="VEuPathDB" id="VectorBase:MDOA006380"/>
<dbReference type="GO" id="GO:0005634">
    <property type="term" value="C:nucleus"/>
    <property type="evidence" value="ECO:0007669"/>
    <property type="project" value="UniProtKB-SubCell"/>
</dbReference>
<name>A0A1I8MM40_MUSDO</name>
<dbReference type="FunFam" id="3.30.160.60:FF:000671">
    <property type="entry name" value="Zinc finger protein 26"/>
    <property type="match status" value="1"/>
</dbReference>
<dbReference type="GO" id="GO:0000785">
    <property type="term" value="C:chromatin"/>
    <property type="evidence" value="ECO:0007669"/>
    <property type="project" value="UniProtKB-ARBA"/>
</dbReference>
<accession>A0A1I8MM40</accession>
<protein>
    <recommendedName>
        <fullName evidence="10">C2H2-type domain-containing protein</fullName>
    </recommendedName>
</protein>